<organism evidence="1 2">
    <name type="scientific">Bugula neritina</name>
    <name type="common">Brown bryozoan</name>
    <name type="synonym">Sertularia neritina</name>
    <dbReference type="NCBI Taxonomy" id="10212"/>
    <lineage>
        <taxon>Eukaryota</taxon>
        <taxon>Metazoa</taxon>
        <taxon>Spiralia</taxon>
        <taxon>Lophotrochozoa</taxon>
        <taxon>Bryozoa</taxon>
        <taxon>Gymnolaemata</taxon>
        <taxon>Cheilostomatida</taxon>
        <taxon>Flustrina</taxon>
        <taxon>Buguloidea</taxon>
        <taxon>Bugulidae</taxon>
        <taxon>Bugula</taxon>
    </lineage>
</organism>
<accession>A0A7J7KBF5</accession>
<evidence type="ECO:0000313" key="2">
    <source>
        <dbReference type="Proteomes" id="UP000593567"/>
    </source>
</evidence>
<protein>
    <submittedName>
        <fullName evidence="1">Uncharacterized protein</fullName>
    </submittedName>
</protein>
<dbReference type="EMBL" id="VXIV02000927">
    <property type="protein sequence ID" value="KAF6035161.1"/>
    <property type="molecule type" value="Genomic_DNA"/>
</dbReference>
<evidence type="ECO:0000313" key="1">
    <source>
        <dbReference type="EMBL" id="KAF6035161.1"/>
    </source>
</evidence>
<keyword evidence="2" id="KW-1185">Reference proteome</keyword>
<proteinExistence type="predicted"/>
<sequence length="104" mass="11980">MTAVKLPNSEYTWYFPEGSYMFSKTLGNDNSIYFIDVSDCNMSTEMSPSYECQRNVLTVYWPTDNVYSVDTKEVPDDLRDTLKERLGDYETTYSGIVIPTLSQP</sequence>
<gene>
    <name evidence="1" type="ORF">EB796_006535</name>
</gene>
<dbReference type="AlphaFoldDB" id="A0A7J7KBF5"/>
<comment type="caution">
    <text evidence="1">The sequence shown here is derived from an EMBL/GenBank/DDBJ whole genome shotgun (WGS) entry which is preliminary data.</text>
</comment>
<dbReference type="Proteomes" id="UP000593567">
    <property type="component" value="Unassembled WGS sequence"/>
</dbReference>
<name>A0A7J7KBF5_BUGNE</name>
<reference evidence="1" key="1">
    <citation type="submission" date="2020-06" db="EMBL/GenBank/DDBJ databases">
        <title>Draft genome of Bugula neritina, a colonial animal packing powerful symbionts and potential medicines.</title>
        <authorList>
            <person name="Rayko M."/>
        </authorList>
    </citation>
    <scope>NUCLEOTIDE SEQUENCE [LARGE SCALE GENOMIC DNA]</scope>
    <source>
        <strain evidence="1">Kwan_BN1</strain>
    </source>
</reference>